<dbReference type="AlphaFoldDB" id="A0A8B3RL88"/>
<accession>A0A8B3RL88</accession>
<protein>
    <submittedName>
        <fullName evidence="1">Uncharacterized protein</fullName>
    </submittedName>
</protein>
<proteinExistence type="predicted"/>
<sequence>PKMAYEGGSRTDTQATDRAGVPLWRVSVFVMDADATRAPETISVTVPAATAPALPQLQPVHFEGLRVTLWSGGASLRADSVQVVASDVAQHSAATATSGFLADVEEAE</sequence>
<evidence type="ECO:0000313" key="1">
    <source>
        <dbReference type="EMBL" id="RYQ44124.1"/>
    </source>
</evidence>
<dbReference type="RefSeq" id="WP_207216379.1">
    <property type="nucleotide sequence ID" value="NZ_RYVC01000023.1"/>
</dbReference>
<comment type="caution">
    <text evidence="1">The sequence shown here is derived from an EMBL/GenBank/DDBJ whole genome shotgun (WGS) entry which is preliminary data.</text>
</comment>
<dbReference type="EMBL" id="RYVC01000023">
    <property type="protein sequence ID" value="RYQ44124.1"/>
    <property type="molecule type" value="Genomic_DNA"/>
</dbReference>
<gene>
    <name evidence="1" type="ORF">PG1780B_1610</name>
</gene>
<organism evidence="1 2">
    <name type="scientific">Bifidobacterium pseudolongum subsp. globosum</name>
    <dbReference type="NCBI Taxonomy" id="1690"/>
    <lineage>
        <taxon>Bacteria</taxon>
        <taxon>Bacillati</taxon>
        <taxon>Actinomycetota</taxon>
        <taxon>Actinomycetes</taxon>
        <taxon>Bifidobacteriales</taxon>
        <taxon>Bifidobacteriaceae</taxon>
        <taxon>Bifidobacterium</taxon>
    </lineage>
</organism>
<name>A0A8B3RL88_9BIFI</name>
<dbReference type="Proteomes" id="UP000292933">
    <property type="component" value="Unassembled WGS sequence"/>
</dbReference>
<reference evidence="1 2" key="1">
    <citation type="submission" date="2018-12" db="EMBL/GenBank/DDBJ databases">
        <title>Unveiling genomic diversity among members of the Bifidobacterium pseudolongum species, a widely distributed gut commensal of the animal kingdom.</title>
        <authorList>
            <person name="Lugli G.A."/>
            <person name="Duranti S."/>
            <person name="Albert K."/>
            <person name="Mancabelli L."/>
            <person name="Napoli S."/>
            <person name="Viappiani A."/>
            <person name="Anzalone R."/>
            <person name="Longhi G."/>
            <person name="Milani C."/>
            <person name="Turroni F."/>
            <person name="Alessandri G."/>
            <person name="Sela D.A."/>
            <person name="Van Sinderen D."/>
            <person name="Ventura M."/>
        </authorList>
    </citation>
    <scope>NUCLEOTIDE SEQUENCE [LARGE SCALE GENOMIC DNA]</scope>
    <source>
        <strain evidence="1 2">1780B</strain>
    </source>
</reference>
<evidence type="ECO:0000313" key="2">
    <source>
        <dbReference type="Proteomes" id="UP000292933"/>
    </source>
</evidence>
<feature type="non-terminal residue" evidence="1">
    <location>
        <position position="1"/>
    </location>
</feature>